<dbReference type="Proteomes" id="UP000653730">
    <property type="component" value="Unassembled WGS sequence"/>
</dbReference>
<evidence type="ECO:0000256" key="2">
    <source>
        <dbReference type="SAM" id="Phobius"/>
    </source>
</evidence>
<dbReference type="EMBL" id="JACVDC010000031">
    <property type="protein sequence ID" value="MBC9796588.1"/>
    <property type="molecule type" value="Genomic_DNA"/>
</dbReference>
<keyword evidence="2" id="KW-0472">Membrane</keyword>
<protein>
    <submittedName>
        <fullName evidence="3">Uncharacterized protein</fullName>
    </submittedName>
</protein>
<feature type="transmembrane region" description="Helical" evidence="2">
    <location>
        <begin position="48"/>
        <end position="67"/>
    </location>
</feature>
<accession>A0A926JSC7</accession>
<keyword evidence="4" id="KW-1185">Reference proteome</keyword>
<keyword evidence="2" id="KW-0812">Transmembrane</keyword>
<reference evidence="3 4" key="1">
    <citation type="submission" date="2020-09" db="EMBL/GenBank/DDBJ databases">
        <title>Sinomicrobium weinanense sp. nov., a halophilic bacteria isolated from saline-alkali soil.</title>
        <authorList>
            <person name="Wu P."/>
            <person name="Ren H."/>
            <person name="Mei Y."/>
            <person name="Liang Y."/>
            <person name="Chen Z."/>
        </authorList>
    </citation>
    <scope>NUCLEOTIDE SEQUENCE [LARGE SCALE GENOMIC DNA]</scope>
    <source>
        <strain evidence="3 4">FJxs</strain>
    </source>
</reference>
<keyword evidence="2" id="KW-1133">Transmembrane helix</keyword>
<evidence type="ECO:0000313" key="4">
    <source>
        <dbReference type="Proteomes" id="UP000653730"/>
    </source>
</evidence>
<proteinExistence type="predicted"/>
<dbReference type="RefSeq" id="WP_187965734.1">
    <property type="nucleotide sequence ID" value="NZ_JACVDC010000031.1"/>
</dbReference>
<organism evidence="3 4">
    <name type="scientific">Sinomicrobium weinanense</name>
    <dbReference type="NCBI Taxonomy" id="2842200"/>
    <lineage>
        <taxon>Bacteria</taxon>
        <taxon>Pseudomonadati</taxon>
        <taxon>Bacteroidota</taxon>
        <taxon>Flavobacteriia</taxon>
        <taxon>Flavobacteriales</taxon>
        <taxon>Flavobacteriaceae</taxon>
        <taxon>Sinomicrobium</taxon>
    </lineage>
</organism>
<feature type="coiled-coil region" evidence="1">
    <location>
        <begin position="132"/>
        <end position="187"/>
    </location>
</feature>
<sequence length="200" mass="23413">MKDLRKLIKETYDQQDKMPEGHEDRFLARLERELPEKRTGKRFWSGGPGWKIAASLLIIVGITIAFYETGKNRAVTEDEPAITDVSDPEDRTEQISLGDLSPDLKKVENYYVTTINWELSRMEVDETNRQLFDGYMQRLAELNEEYQTLNRELNDVGPNEQTVIALIDNLKMRLQLLYRLKDKLQELKSRNNEKTAYLQV</sequence>
<dbReference type="AlphaFoldDB" id="A0A926JSC7"/>
<name>A0A926JSC7_9FLAO</name>
<evidence type="ECO:0000256" key="1">
    <source>
        <dbReference type="SAM" id="Coils"/>
    </source>
</evidence>
<comment type="caution">
    <text evidence="3">The sequence shown here is derived from an EMBL/GenBank/DDBJ whole genome shotgun (WGS) entry which is preliminary data.</text>
</comment>
<keyword evidence="1" id="KW-0175">Coiled coil</keyword>
<evidence type="ECO:0000313" key="3">
    <source>
        <dbReference type="EMBL" id="MBC9796588.1"/>
    </source>
</evidence>
<gene>
    <name evidence="3" type="ORF">IBL28_11455</name>
</gene>